<dbReference type="GO" id="GO:0030267">
    <property type="term" value="F:glyoxylate reductase (NADPH) activity"/>
    <property type="evidence" value="ECO:0007669"/>
    <property type="project" value="TreeGrafter"/>
</dbReference>
<dbReference type="OrthoDB" id="9786364at2"/>
<keyword evidence="3" id="KW-0520">NAD</keyword>
<dbReference type="InterPro" id="IPR006140">
    <property type="entry name" value="D-isomer_DH_NAD-bd"/>
</dbReference>
<dbReference type="HOGENOM" id="CLU_019796_1_2_0"/>
<keyword evidence="8" id="KW-1185">Reference proteome</keyword>
<dbReference type="PANTHER" id="PTHR10996:SF283">
    <property type="entry name" value="GLYOXYLATE_HYDROXYPYRUVATE REDUCTASE B"/>
    <property type="match status" value="1"/>
</dbReference>
<dbReference type="STRING" id="521045.Kole_0882"/>
<feature type="domain" description="D-isomer specific 2-hydroxyacid dehydrogenase catalytic" evidence="5">
    <location>
        <begin position="5"/>
        <end position="316"/>
    </location>
</feature>
<dbReference type="GO" id="GO:0016618">
    <property type="term" value="F:hydroxypyruvate reductase [NAD(P)H] activity"/>
    <property type="evidence" value="ECO:0007669"/>
    <property type="project" value="TreeGrafter"/>
</dbReference>
<dbReference type="Gene3D" id="3.40.50.720">
    <property type="entry name" value="NAD(P)-binding Rossmann-like Domain"/>
    <property type="match status" value="2"/>
</dbReference>
<dbReference type="Pfam" id="PF00389">
    <property type="entry name" value="2-Hacid_dh"/>
    <property type="match status" value="1"/>
</dbReference>
<dbReference type="PROSITE" id="PS00671">
    <property type="entry name" value="D_2_HYDROXYACID_DH_3"/>
    <property type="match status" value="1"/>
</dbReference>
<name>C5CGK9_KOSOT</name>
<dbReference type="KEGG" id="kol:Kole_0882"/>
<dbReference type="GO" id="GO:0051287">
    <property type="term" value="F:NAD binding"/>
    <property type="evidence" value="ECO:0007669"/>
    <property type="project" value="InterPro"/>
</dbReference>
<dbReference type="EMBL" id="CP001634">
    <property type="protein sequence ID" value="ACR79591.1"/>
    <property type="molecule type" value="Genomic_DNA"/>
</dbReference>
<dbReference type="Proteomes" id="UP000002382">
    <property type="component" value="Chromosome"/>
</dbReference>
<dbReference type="PROSITE" id="PS00670">
    <property type="entry name" value="D_2_HYDROXYACID_DH_2"/>
    <property type="match status" value="1"/>
</dbReference>
<reference evidence="7 8" key="2">
    <citation type="journal article" date="2011" name="J. Bacteriol.">
        <title>Genome Sequence of Kosmotoga olearia Strain TBF 19.5.1, a Thermophilic Bacterium with a Wide Growth Temperature Range, Isolated from the Troll B Oil Platform in the North Sea.</title>
        <authorList>
            <person name="Swithers K.S."/>
            <person name="Dipippo J.L."/>
            <person name="Bruce D.C."/>
            <person name="Detter C."/>
            <person name="Tapia R."/>
            <person name="Han S."/>
            <person name="Goodwin L.A."/>
            <person name="Han J."/>
            <person name="Woyke T."/>
            <person name="Pitluck S."/>
            <person name="Pennacchio L."/>
            <person name="Nolan M."/>
            <person name="Mikhailova N."/>
            <person name="Land M.L."/>
            <person name="Nesbo C.L."/>
            <person name="Gogarten J.P."/>
            <person name="Noll K.M."/>
        </authorList>
    </citation>
    <scope>NUCLEOTIDE SEQUENCE [LARGE SCALE GENOMIC DNA]</scope>
    <source>
        <strain evidence="8">ATCC BAA-1733 / DSM 21960 / TBF 19.5.1</strain>
    </source>
</reference>
<dbReference type="RefSeq" id="WP_015868253.1">
    <property type="nucleotide sequence ID" value="NC_012785.1"/>
</dbReference>
<dbReference type="InterPro" id="IPR050223">
    <property type="entry name" value="D-isomer_2-hydroxyacid_DH"/>
</dbReference>
<dbReference type="SUPFAM" id="SSF52283">
    <property type="entry name" value="Formate/glycerate dehydrogenase catalytic domain-like"/>
    <property type="match status" value="1"/>
</dbReference>
<dbReference type="InterPro" id="IPR029753">
    <property type="entry name" value="D-isomer_DH_CS"/>
</dbReference>
<evidence type="ECO:0000256" key="4">
    <source>
        <dbReference type="RuleBase" id="RU003719"/>
    </source>
</evidence>
<dbReference type="eggNOG" id="COG1052">
    <property type="taxonomic scope" value="Bacteria"/>
</dbReference>
<evidence type="ECO:0000256" key="2">
    <source>
        <dbReference type="ARBA" id="ARBA00023002"/>
    </source>
</evidence>
<evidence type="ECO:0000313" key="7">
    <source>
        <dbReference type="EMBL" id="ACR79591.1"/>
    </source>
</evidence>
<gene>
    <name evidence="7" type="ordered locus">Kole_0882</name>
</gene>
<accession>C5CGK9</accession>
<keyword evidence="2 4" id="KW-0560">Oxidoreductase</keyword>
<dbReference type="AlphaFoldDB" id="C5CGK9"/>
<feature type="domain" description="D-isomer specific 2-hydroxyacid dehydrogenase NAD-binding" evidence="6">
    <location>
        <begin position="107"/>
        <end position="285"/>
    </location>
</feature>
<evidence type="ECO:0000256" key="3">
    <source>
        <dbReference type="ARBA" id="ARBA00023027"/>
    </source>
</evidence>
<dbReference type="FunFam" id="3.40.50.720:FF:000203">
    <property type="entry name" value="D-3-phosphoglycerate dehydrogenase (SerA)"/>
    <property type="match status" value="1"/>
</dbReference>
<dbReference type="GO" id="GO:0005829">
    <property type="term" value="C:cytosol"/>
    <property type="evidence" value="ECO:0007669"/>
    <property type="project" value="TreeGrafter"/>
</dbReference>
<dbReference type="InterPro" id="IPR036291">
    <property type="entry name" value="NAD(P)-bd_dom_sf"/>
</dbReference>
<sequence>MEKIFVTYKIPEIGLKLLSKFNVEVNEEDRTLSKKEIIERAQDATALVTLLSDNIDAEIINALPRLKIIANYAVGFNNIDIEAAKAKGVIVTNTPDILTDASADLAMALLLATARRIVEADKFVRKGLFEGWKPELFLGIELNGKTLGIIGLGRIGKAVAKRAQAFGMKVIYHNRRPLTSEEEKNLDVEYRSLEQLLKESDFISLHVPLTSETYHLLSRSKLKLMKPSAVLINTSRGAVVDEEALIEFLQQGKIAAAGLDVYENEPEVPYALKELDNVVLLPHIGSATVETRNNMAVLVAKNVLAVLEGKKPLTPVY</sequence>
<dbReference type="PANTHER" id="PTHR10996">
    <property type="entry name" value="2-HYDROXYACID DEHYDROGENASE-RELATED"/>
    <property type="match status" value="1"/>
</dbReference>
<dbReference type="InterPro" id="IPR006139">
    <property type="entry name" value="D-isomer_2_OHA_DH_cat_dom"/>
</dbReference>
<proteinExistence type="inferred from homology"/>
<dbReference type="SUPFAM" id="SSF51735">
    <property type="entry name" value="NAD(P)-binding Rossmann-fold domains"/>
    <property type="match status" value="1"/>
</dbReference>
<evidence type="ECO:0000256" key="1">
    <source>
        <dbReference type="ARBA" id="ARBA00005854"/>
    </source>
</evidence>
<dbReference type="CDD" id="cd05301">
    <property type="entry name" value="GDH"/>
    <property type="match status" value="1"/>
</dbReference>
<comment type="similarity">
    <text evidence="1 4">Belongs to the D-isomer specific 2-hydroxyacid dehydrogenase family.</text>
</comment>
<dbReference type="Pfam" id="PF02826">
    <property type="entry name" value="2-Hacid_dh_C"/>
    <property type="match status" value="1"/>
</dbReference>
<evidence type="ECO:0000313" key="8">
    <source>
        <dbReference type="Proteomes" id="UP000002382"/>
    </source>
</evidence>
<evidence type="ECO:0000259" key="6">
    <source>
        <dbReference type="Pfam" id="PF02826"/>
    </source>
</evidence>
<dbReference type="InterPro" id="IPR029752">
    <property type="entry name" value="D-isomer_DH_CS1"/>
</dbReference>
<organism evidence="7 8">
    <name type="scientific">Kosmotoga olearia (strain ATCC BAA-1733 / DSM 21960 / TBF 19.5.1)</name>
    <dbReference type="NCBI Taxonomy" id="521045"/>
    <lineage>
        <taxon>Bacteria</taxon>
        <taxon>Thermotogati</taxon>
        <taxon>Thermotogota</taxon>
        <taxon>Thermotogae</taxon>
        <taxon>Kosmotogales</taxon>
        <taxon>Kosmotogaceae</taxon>
        <taxon>Kosmotoga</taxon>
    </lineage>
</organism>
<evidence type="ECO:0000259" key="5">
    <source>
        <dbReference type="Pfam" id="PF00389"/>
    </source>
</evidence>
<protein>
    <submittedName>
        <fullName evidence="7">D-isomer specific 2-hydroxyacid dehydrogenase NAD-binding</fullName>
    </submittedName>
</protein>
<dbReference type="PROSITE" id="PS00065">
    <property type="entry name" value="D_2_HYDROXYACID_DH_1"/>
    <property type="match status" value="1"/>
</dbReference>
<reference evidence="7 8" key="1">
    <citation type="submission" date="2009-06" db="EMBL/GenBank/DDBJ databases">
        <title>Complete sequence of Thermotogales bacterium TBF 19.5.1.</title>
        <authorList>
            <consortium name="US DOE Joint Genome Institute"/>
            <person name="Lucas S."/>
            <person name="Copeland A."/>
            <person name="Lapidus A."/>
            <person name="Glavina del Rio T."/>
            <person name="Tice H."/>
            <person name="Bruce D."/>
            <person name="Goodwin L."/>
            <person name="Pitluck S."/>
            <person name="Chertkov O."/>
            <person name="Brettin T."/>
            <person name="Detter J.C."/>
            <person name="Han C."/>
            <person name="Schmutz J."/>
            <person name="Larimer F."/>
            <person name="Land M."/>
            <person name="Hauser L."/>
            <person name="Kyrpides N."/>
            <person name="Ovchinnikova G."/>
            <person name="Noll K."/>
        </authorList>
    </citation>
    <scope>NUCLEOTIDE SEQUENCE [LARGE SCALE GENOMIC DNA]</scope>
    <source>
        <strain evidence="8">ATCC BAA-1733 / DSM 21960 / TBF 19.5.1</strain>
    </source>
</reference>